<name>A0A7J7K3D9_BUGNE</name>
<organism evidence="2 3">
    <name type="scientific">Bugula neritina</name>
    <name type="common">Brown bryozoan</name>
    <name type="synonym">Sertularia neritina</name>
    <dbReference type="NCBI Taxonomy" id="10212"/>
    <lineage>
        <taxon>Eukaryota</taxon>
        <taxon>Metazoa</taxon>
        <taxon>Spiralia</taxon>
        <taxon>Lophotrochozoa</taxon>
        <taxon>Bryozoa</taxon>
        <taxon>Gymnolaemata</taxon>
        <taxon>Cheilostomatida</taxon>
        <taxon>Flustrina</taxon>
        <taxon>Buguloidea</taxon>
        <taxon>Bugulidae</taxon>
        <taxon>Bugula</taxon>
    </lineage>
</organism>
<dbReference type="EMBL" id="VXIV02001488">
    <property type="protein sequence ID" value="KAF6032705.1"/>
    <property type="molecule type" value="Genomic_DNA"/>
</dbReference>
<proteinExistence type="predicted"/>
<comment type="caution">
    <text evidence="2">The sequence shown here is derived from an EMBL/GenBank/DDBJ whole genome shotgun (WGS) entry which is preliminary data.</text>
</comment>
<feature type="region of interest" description="Disordered" evidence="1">
    <location>
        <begin position="18"/>
        <end position="55"/>
    </location>
</feature>
<protein>
    <submittedName>
        <fullName evidence="2">Uncharacterized protein</fullName>
    </submittedName>
</protein>
<accession>A0A7J7K3D9</accession>
<evidence type="ECO:0000313" key="3">
    <source>
        <dbReference type="Proteomes" id="UP000593567"/>
    </source>
</evidence>
<gene>
    <name evidence="2" type="ORF">EB796_008985</name>
</gene>
<keyword evidence="3" id="KW-1185">Reference proteome</keyword>
<evidence type="ECO:0000256" key="1">
    <source>
        <dbReference type="SAM" id="MobiDB-lite"/>
    </source>
</evidence>
<evidence type="ECO:0000313" key="2">
    <source>
        <dbReference type="EMBL" id="KAF6032705.1"/>
    </source>
</evidence>
<reference evidence="2" key="1">
    <citation type="submission" date="2020-06" db="EMBL/GenBank/DDBJ databases">
        <title>Draft genome of Bugula neritina, a colonial animal packing powerful symbionts and potential medicines.</title>
        <authorList>
            <person name="Rayko M."/>
        </authorList>
    </citation>
    <scope>NUCLEOTIDE SEQUENCE [LARGE SCALE GENOMIC DNA]</scope>
    <source>
        <strain evidence="2">Kwan_BN1</strain>
    </source>
</reference>
<feature type="compositionally biased region" description="Acidic residues" evidence="1">
    <location>
        <begin position="22"/>
        <end position="35"/>
    </location>
</feature>
<sequence length="87" mass="9995">MPPMFICKLCFHLPISDGQESQSDDSSLDEYDSDDSLPQKQEKSRLKNPQSSKAHLLNKLVPQGLRLPLRIKQKSMAKSQQLRISWK</sequence>
<dbReference type="AlphaFoldDB" id="A0A7J7K3D9"/>
<dbReference type="Proteomes" id="UP000593567">
    <property type="component" value="Unassembled WGS sequence"/>
</dbReference>